<dbReference type="InterPro" id="IPR052555">
    <property type="entry name" value="dCTP_Pyrophosphatase"/>
</dbReference>
<evidence type="ECO:0008006" key="3">
    <source>
        <dbReference type="Google" id="ProtNLM"/>
    </source>
</evidence>
<protein>
    <recommendedName>
        <fullName evidence="3">MazG nucleotide pyrophosphohydrolase</fullName>
    </recommendedName>
</protein>
<dbReference type="GO" id="GO:0047429">
    <property type="term" value="F:nucleoside triphosphate diphosphatase activity"/>
    <property type="evidence" value="ECO:0007669"/>
    <property type="project" value="InterPro"/>
</dbReference>
<dbReference type="STRING" id="1618477.UR54_C0004G0014"/>
<dbReference type="PANTHER" id="PTHR46523:SF1">
    <property type="entry name" value="DCTP PYROPHOSPHATASE 1"/>
    <property type="match status" value="1"/>
</dbReference>
<dbReference type="Pfam" id="PF12643">
    <property type="entry name" value="MazG-like"/>
    <property type="match status" value="1"/>
</dbReference>
<dbReference type="Gene3D" id="1.10.287.1080">
    <property type="entry name" value="MazG-like"/>
    <property type="match status" value="1"/>
</dbReference>
<sequence>MNKPFESILEKIKKFRDERDWKKFHNPKDMAEAISIESSELLELFLWKTKEESIEFVKDKKNHEEISDEVADIMTFLIEFIDNCGIDIEKAIEKKLQKNAQKYPVNKAKGIATKYTKL</sequence>
<gene>
    <name evidence="1" type="ORF">UR54_C0004G0014</name>
</gene>
<dbReference type="SUPFAM" id="SSF101386">
    <property type="entry name" value="all-alpha NTP pyrophosphatases"/>
    <property type="match status" value="1"/>
</dbReference>
<reference evidence="1 2" key="1">
    <citation type="journal article" date="2015" name="Nature">
        <title>rRNA introns, odd ribosomes, and small enigmatic genomes across a large radiation of phyla.</title>
        <authorList>
            <person name="Brown C.T."/>
            <person name="Hug L.A."/>
            <person name="Thomas B.C."/>
            <person name="Sharon I."/>
            <person name="Castelle C.J."/>
            <person name="Singh A."/>
            <person name="Wilkins M.J."/>
            <person name="Williams K.H."/>
            <person name="Banfield J.F."/>
        </authorList>
    </citation>
    <scope>NUCLEOTIDE SEQUENCE [LARGE SCALE GENOMIC DNA]</scope>
</reference>
<dbReference type="CDD" id="cd11537">
    <property type="entry name" value="NTP-PPase_RS21-C6_like"/>
    <property type="match status" value="1"/>
</dbReference>
<accession>A0A0G0DD61</accession>
<evidence type="ECO:0000313" key="2">
    <source>
        <dbReference type="Proteomes" id="UP000034688"/>
    </source>
</evidence>
<evidence type="ECO:0000313" key="1">
    <source>
        <dbReference type="EMBL" id="KKP61240.1"/>
    </source>
</evidence>
<proteinExistence type="predicted"/>
<name>A0A0G0DD61_9BACT</name>
<dbReference type="PIRSF" id="PIRSF029826">
    <property type="entry name" value="UCP029826_pph"/>
    <property type="match status" value="1"/>
</dbReference>
<organism evidence="1 2">
    <name type="scientific">Candidatus Roizmanbacteria bacterium GW2011_GWA2_34_18</name>
    <dbReference type="NCBI Taxonomy" id="1618477"/>
    <lineage>
        <taxon>Bacteria</taxon>
        <taxon>Candidatus Roizmaniibacteriota</taxon>
    </lineage>
</organism>
<dbReference type="GO" id="GO:0009143">
    <property type="term" value="P:nucleoside triphosphate catabolic process"/>
    <property type="evidence" value="ECO:0007669"/>
    <property type="project" value="InterPro"/>
</dbReference>
<dbReference type="EMBL" id="LBPP01000004">
    <property type="protein sequence ID" value="KKP61240.1"/>
    <property type="molecule type" value="Genomic_DNA"/>
</dbReference>
<dbReference type="AlphaFoldDB" id="A0A0G0DD61"/>
<comment type="caution">
    <text evidence="1">The sequence shown here is derived from an EMBL/GenBank/DDBJ whole genome shotgun (WGS) entry which is preliminary data.</text>
</comment>
<dbReference type="InterPro" id="IPR025984">
    <property type="entry name" value="DCTPP"/>
</dbReference>
<dbReference type="PANTHER" id="PTHR46523">
    <property type="entry name" value="DCTP PYROPHOSPHATASE 1"/>
    <property type="match status" value="1"/>
</dbReference>
<dbReference type="Proteomes" id="UP000034688">
    <property type="component" value="Unassembled WGS sequence"/>
</dbReference>